<feature type="non-terminal residue" evidence="2">
    <location>
        <position position="263"/>
    </location>
</feature>
<name>A0A2W5RJM3_VARPD</name>
<dbReference type="PANTHER" id="PTHR46825:SF9">
    <property type="entry name" value="BETA-LACTAMASE-RELATED DOMAIN-CONTAINING PROTEIN"/>
    <property type="match status" value="1"/>
</dbReference>
<evidence type="ECO:0000259" key="1">
    <source>
        <dbReference type="Pfam" id="PF00144"/>
    </source>
</evidence>
<dbReference type="InterPro" id="IPR050491">
    <property type="entry name" value="AmpC-like"/>
</dbReference>
<comment type="caution">
    <text evidence="2">The sequence shown here is derived from an EMBL/GenBank/DDBJ whole genome shotgun (WGS) entry which is preliminary data.</text>
</comment>
<dbReference type="PANTHER" id="PTHR46825">
    <property type="entry name" value="D-ALANYL-D-ALANINE-CARBOXYPEPTIDASE/ENDOPEPTIDASE AMPH"/>
    <property type="match status" value="1"/>
</dbReference>
<keyword evidence="2" id="KW-0378">Hydrolase</keyword>
<reference evidence="2 3" key="1">
    <citation type="submission" date="2017-08" db="EMBL/GenBank/DDBJ databases">
        <title>Infants hospitalized years apart are colonized by the same room-sourced microbial strains.</title>
        <authorList>
            <person name="Brooks B."/>
            <person name="Olm M.R."/>
            <person name="Firek B.A."/>
            <person name="Baker R."/>
            <person name="Thomas B.C."/>
            <person name="Morowitz M.J."/>
            <person name="Banfield J.F."/>
        </authorList>
    </citation>
    <scope>NUCLEOTIDE SEQUENCE [LARGE SCALE GENOMIC DNA]</scope>
    <source>
        <strain evidence="2">S2_005_003_R2_41</strain>
    </source>
</reference>
<accession>A0A2W5RJM3</accession>
<dbReference type="SUPFAM" id="SSF56601">
    <property type="entry name" value="beta-lactamase/transpeptidase-like"/>
    <property type="match status" value="1"/>
</dbReference>
<protein>
    <submittedName>
        <fullName evidence="2">Serine hydrolase</fullName>
    </submittedName>
</protein>
<dbReference type="Gene3D" id="3.40.710.10">
    <property type="entry name" value="DD-peptidase/beta-lactamase superfamily"/>
    <property type="match status" value="1"/>
</dbReference>
<dbReference type="InterPro" id="IPR012338">
    <property type="entry name" value="Beta-lactam/transpept-like"/>
</dbReference>
<sequence length="263" mass="28504">MDRWLQAALDYIPRWLEFQIRATERPGVALAIDHGQHTVLDVAFGVADAQTKRKLTTRHRFRIASHSKSFTAAGILKLREAGRLQLDDPVGRYVAGLHPRLAQATLLQLLSHSAGTTRDGPDAGQFMDRHPFLDKSQLMAQLAEAPPLEANTRFKYSNHGFALLGLVIGAVTGEPYADWMQREIVDAAGLRHTQPDAGPGTARLASGHSGRLLLGRRVVIPGDQRTHAIAPAGGFVSTAADVAAFYAQLLPDAKKSVLSVASR</sequence>
<dbReference type="GO" id="GO:0016787">
    <property type="term" value="F:hydrolase activity"/>
    <property type="evidence" value="ECO:0007669"/>
    <property type="project" value="UniProtKB-KW"/>
</dbReference>
<proteinExistence type="predicted"/>
<evidence type="ECO:0000313" key="3">
    <source>
        <dbReference type="Proteomes" id="UP000249135"/>
    </source>
</evidence>
<dbReference type="EMBL" id="QFPP01000598">
    <property type="protein sequence ID" value="PZQ63510.1"/>
    <property type="molecule type" value="Genomic_DNA"/>
</dbReference>
<dbReference type="AlphaFoldDB" id="A0A2W5RJM3"/>
<organism evidence="2 3">
    <name type="scientific">Variovorax paradoxus</name>
    <dbReference type="NCBI Taxonomy" id="34073"/>
    <lineage>
        <taxon>Bacteria</taxon>
        <taxon>Pseudomonadati</taxon>
        <taxon>Pseudomonadota</taxon>
        <taxon>Betaproteobacteria</taxon>
        <taxon>Burkholderiales</taxon>
        <taxon>Comamonadaceae</taxon>
        <taxon>Variovorax</taxon>
    </lineage>
</organism>
<dbReference type="Proteomes" id="UP000249135">
    <property type="component" value="Unassembled WGS sequence"/>
</dbReference>
<evidence type="ECO:0000313" key="2">
    <source>
        <dbReference type="EMBL" id="PZQ63510.1"/>
    </source>
</evidence>
<gene>
    <name evidence="2" type="ORF">DI563_27740</name>
</gene>
<dbReference type="InterPro" id="IPR001466">
    <property type="entry name" value="Beta-lactam-related"/>
</dbReference>
<feature type="domain" description="Beta-lactamase-related" evidence="1">
    <location>
        <begin position="23"/>
        <end position="252"/>
    </location>
</feature>
<dbReference type="Pfam" id="PF00144">
    <property type="entry name" value="Beta-lactamase"/>
    <property type="match status" value="1"/>
</dbReference>